<evidence type="ECO:0000313" key="3">
    <source>
        <dbReference type="Proteomes" id="UP000002943"/>
    </source>
</evidence>
<evidence type="ECO:0000313" key="2">
    <source>
        <dbReference type="EMBL" id="EFP97309.1"/>
    </source>
</evidence>
<keyword evidence="1" id="KW-1133">Transmembrane helix</keyword>
<proteinExistence type="predicted"/>
<dbReference type="eggNOG" id="ENOG5031N4B">
    <property type="taxonomic scope" value="Bacteria"/>
</dbReference>
<organism evidence="2 3">
    <name type="scientific">Vibrio caribbeanicus ATCC BAA-2122</name>
    <dbReference type="NCBI Taxonomy" id="796620"/>
    <lineage>
        <taxon>Bacteria</taxon>
        <taxon>Pseudomonadati</taxon>
        <taxon>Pseudomonadota</taxon>
        <taxon>Gammaproteobacteria</taxon>
        <taxon>Vibrionales</taxon>
        <taxon>Vibrionaceae</taxon>
        <taxon>Vibrio</taxon>
    </lineage>
</organism>
<gene>
    <name evidence="2" type="ORF">VIBC2010_17979</name>
</gene>
<reference evidence="2 3" key="1">
    <citation type="journal article" date="2012" name="Int. J. Syst. Evol. Microbiol.">
        <title>Vibrio caribbeanicus sp. nov., isolated from the marine sponge Scleritoderma cyanea.</title>
        <authorList>
            <person name="Hoffmann M."/>
            <person name="Monday S.R."/>
            <person name="Allard M.W."/>
            <person name="Strain E.A."/>
            <person name="Whittaker P."/>
            <person name="Naum M."/>
            <person name="McCarthy P.J."/>
            <person name="Lopez J.V."/>
            <person name="Fischer M."/>
            <person name="Brown E.W."/>
        </authorList>
    </citation>
    <scope>NUCLEOTIDE SEQUENCE [LARGE SCALE GENOMIC DNA]</scope>
    <source>
        <strain evidence="2 3">ATCC BAA-2122</strain>
    </source>
</reference>
<dbReference type="RefSeq" id="WP_009600496.1">
    <property type="nucleotide sequence ID" value="NZ_AEIU01000059.1"/>
</dbReference>
<name>E3BHM0_9VIBR</name>
<feature type="transmembrane region" description="Helical" evidence="1">
    <location>
        <begin position="94"/>
        <end position="115"/>
    </location>
</feature>
<protein>
    <submittedName>
        <fullName evidence="2">Uncharacterized protein</fullName>
    </submittedName>
</protein>
<dbReference type="EMBL" id="AEIU01000059">
    <property type="protein sequence ID" value="EFP97309.1"/>
    <property type="molecule type" value="Genomic_DNA"/>
</dbReference>
<comment type="caution">
    <text evidence="2">The sequence shown here is derived from an EMBL/GenBank/DDBJ whole genome shotgun (WGS) entry which is preliminary data.</text>
</comment>
<keyword evidence="1" id="KW-0472">Membrane</keyword>
<dbReference type="Proteomes" id="UP000002943">
    <property type="component" value="Unassembled WGS sequence"/>
</dbReference>
<evidence type="ECO:0000256" key="1">
    <source>
        <dbReference type="SAM" id="Phobius"/>
    </source>
</evidence>
<accession>E3BHM0</accession>
<dbReference type="STRING" id="796620.VIBC2010_17979"/>
<dbReference type="AlphaFoldDB" id="E3BHM0"/>
<keyword evidence="1" id="KW-0812">Transmembrane</keyword>
<keyword evidence="3" id="KW-1185">Reference proteome</keyword>
<dbReference type="OrthoDB" id="5880549at2"/>
<sequence>MSIKDIAFFLLYFATVLAVPGVVMASIVSLGSLKHIIFMDQQLAKDLSKYYDDKGYMRPKYQLSWQIGSRCFDYWVKYPFIRRRSTTDSKKFQLFMWVNALGIWSYVLCFGLMLIGKMFS</sequence>